<evidence type="ECO:0000256" key="1">
    <source>
        <dbReference type="ARBA" id="ARBA00000085"/>
    </source>
</evidence>
<keyword evidence="8" id="KW-0175">Coiled coil</keyword>
<dbReference type="InterPro" id="IPR035965">
    <property type="entry name" value="PAS-like_dom_sf"/>
</dbReference>
<keyword evidence="9" id="KW-0472">Membrane</keyword>
<dbReference type="InterPro" id="IPR036890">
    <property type="entry name" value="HATPase_C_sf"/>
</dbReference>
<evidence type="ECO:0000256" key="2">
    <source>
        <dbReference type="ARBA" id="ARBA00012438"/>
    </source>
</evidence>
<gene>
    <name evidence="12" type="ORF">FKX85_20515</name>
</gene>
<evidence type="ECO:0000256" key="6">
    <source>
        <dbReference type="ARBA" id="ARBA00022840"/>
    </source>
</evidence>
<dbReference type="CDD" id="cd00130">
    <property type="entry name" value="PAS"/>
    <property type="match status" value="1"/>
</dbReference>
<keyword evidence="7" id="KW-0902">Two-component regulatory system</keyword>
<dbReference type="PROSITE" id="PS50109">
    <property type="entry name" value="HIS_KIN"/>
    <property type="match status" value="1"/>
</dbReference>
<dbReference type="PANTHER" id="PTHR43065">
    <property type="entry name" value="SENSOR HISTIDINE KINASE"/>
    <property type="match status" value="1"/>
</dbReference>
<dbReference type="GO" id="GO:0005524">
    <property type="term" value="F:ATP binding"/>
    <property type="evidence" value="ECO:0007669"/>
    <property type="project" value="UniProtKB-KW"/>
</dbReference>
<evidence type="ECO:0000256" key="7">
    <source>
        <dbReference type="ARBA" id="ARBA00023012"/>
    </source>
</evidence>
<dbReference type="OrthoDB" id="1931120at2"/>
<dbReference type="AlphaFoldDB" id="A0A514CN86"/>
<name>A0A514CN86_9BACT</name>
<evidence type="ECO:0000313" key="13">
    <source>
        <dbReference type="Proteomes" id="UP000316614"/>
    </source>
</evidence>
<keyword evidence="4" id="KW-0547">Nucleotide-binding</keyword>
<dbReference type="EMBL" id="CP041253">
    <property type="protein sequence ID" value="QDH81285.1"/>
    <property type="molecule type" value="Genomic_DNA"/>
</dbReference>
<dbReference type="Gene3D" id="3.30.565.10">
    <property type="entry name" value="Histidine kinase-like ATPase, C-terminal domain"/>
    <property type="match status" value="1"/>
</dbReference>
<keyword evidence="6" id="KW-0067">ATP-binding</keyword>
<evidence type="ECO:0000259" key="11">
    <source>
        <dbReference type="PROSITE" id="PS50112"/>
    </source>
</evidence>
<feature type="coiled-coil region" evidence="8">
    <location>
        <begin position="86"/>
        <end position="113"/>
    </location>
</feature>
<dbReference type="PANTHER" id="PTHR43065:SF46">
    <property type="entry name" value="C4-DICARBOXYLATE TRANSPORT SENSOR PROTEIN DCTB"/>
    <property type="match status" value="1"/>
</dbReference>
<dbReference type="CDD" id="cd00075">
    <property type="entry name" value="HATPase"/>
    <property type="match status" value="1"/>
</dbReference>
<dbReference type="SUPFAM" id="SSF55874">
    <property type="entry name" value="ATPase domain of HSP90 chaperone/DNA topoisomerase II/histidine kinase"/>
    <property type="match status" value="1"/>
</dbReference>
<evidence type="ECO:0000256" key="9">
    <source>
        <dbReference type="SAM" id="Phobius"/>
    </source>
</evidence>
<dbReference type="InterPro" id="IPR005467">
    <property type="entry name" value="His_kinase_dom"/>
</dbReference>
<dbReference type="Gene3D" id="3.30.450.20">
    <property type="entry name" value="PAS domain"/>
    <property type="match status" value="1"/>
</dbReference>
<comment type="catalytic activity">
    <reaction evidence="1">
        <text>ATP + protein L-histidine = ADP + protein N-phospho-L-histidine.</text>
        <dbReference type="EC" id="2.7.13.3"/>
    </reaction>
</comment>
<reference evidence="12 13" key="1">
    <citation type="submission" date="2019-06" db="EMBL/GenBank/DDBJ databases">
        <title>Echinicola alkalisoli sp. nov. isolated from saline soil.</title>
        <authorList>
            <person name="Sun J.-Q."/>
            <person name="Xu L."/>
        </authorList>
    </citation>
    <scope>NUCLEOTIDE SEQUENCE [LARGE SCALE GENOMIC DNA]</scope>
    <source>
        <strain evidence="12 13">LN3S3</strain>
    </source>
</reference>
<evidence type="ECO:0000256" key="4">
    <source>
        <dbReference type="ARBA" id="ARBA00022741"/>
    </source>
</evidence>
<dbReference type="GO" id="GO:0000160">
    <property type="term" value="P:phosphorelay signal transduction system"/>
    <property type="evidence" value="ECO:0007669"/>
    <property type="project" value="UniProtKB-KW"/>
</dbReference>
<evidence type="ECO:0000256" key="3">
    <source>
        <dbReference type="ARBA" id="ARBA00022679"/>
    </source>
</evidence>
<dbReference type="InterPro" id="IPR003594">
    <property type="entry name" value="HATPase_dom"/>
</dbReference>
<dbReference type="PRINTS" id="PR00344">
    <property type="entry name" value="BCTRLSENSOR"/>
</dbReference>
<keyword evidence="5 12" id="KW-0418">Kinase</keyword>
<feature type="domain" description="PAS" evidence="11">
    <location>
        <begin position="110"/>
        <end position="148"/>
    </location>
</feature>
<dbReference type="GO" id="GO:0004673">
    <property type="term" value="F:protein histidine kinase activity"/>
    <property type="evidence" value="ECO:0007669"/>
    <property type="project" value="UniProtKB-EC"/>
</dbReference>
<dbReference type="EC" id="2.7.13.3" evidence="2"/>
<evidence type="ECO:0000313" key="12">
    <source>
        <dbReference type="EMBL" id="QDH81285.1"/>
    </source>
</evidence>
<dbReference type="PROSITE" id="PS50112">
    <property type="entry name" value="PAS"/>
    <property type="match status" value="1"/>
</dbReference>
<sequence length="455" mass="51998">MASKHLYFQICLRVLLLVITSLVFAHLYLKEDYILSVYIAILLITQTILIIRFLNKTNRKIAYFFNAIENNDSTISFPYDIKTASIRELNSSLNRVNNLLREAKISIKEQEQYYQTILEEAETGILVLNETGHIILSNKTAKQLLNYQHLTHIQQLQPISESLFQTLKKNHGFDQKLIQIPNERESIHLTVKASKLIIKEKNMLMVVIQNIHKELDNQEIDSWQRLIRVLTHEIMNSVAPITSMSEKLLGYFKNNGELIKPETITQEKIVQTAKALDTINNQGKNLIKFTDSYRTLAKIPEPDKKLLKVQTLFETVRILLSQEEGIDRISFKTSISPNDLEVYADENLITLVLLNLTKNAIQSFIHQNNGLIVLSGKKNYSGTVTLKVSDNGPGIPENEMYKIFIPFYTSRKNGTGIGLSLSKHIMKLHHGSIEVKSKPNVQTDFSLHFQRGLGG</sequence>
<dbReference type="SMART" id="SM00387">
    <property type="entry name" value="HATPase_c"/>
    <property type="match status" value="1"/>
</dbReference>
<feature type="transmembrane region" description="Helical" evidence="9">
    <location>
        <begin position="35"/>
        <end position="54"/>
    </location>
</feature>
<feature type="transmembrane region" description="Helical" evidence="9">
    <location>
        <begin position="7"/>
        <end position="29"/>
    </location>
</feature>
<keyword evidence="9" id="KW-1133">Transmembrane helix</keyword>
<evidence type="ECO:0000259" key="10">
    <source>
        <dbReference type="PROSITE" id="PS50109"/>
    </source>
</evidence>
<keyword evidence="3" id="KW-0808">Transferase</keyword>
<evidence type="ECO:0000256" key="5">
    <source>
        <dbReference type="ARBA" id="ARBA00022777"/>
    </source>
</evidence>
<dbReference type="InterPro" id="IPR004358">
    <property type="entry name" value="Sig_transdc_His_kin-like_C"/>
</dbReference>
<dbReference type="Proteomes" id="UP000316614">
    <property type="component" value="Chromosome"/>
</dbReference>
<accession>A0A514CN86</accession>
<feature type="domain" description="Histidine kinase" evidence="10">
    <location>
        <begin position="229"/>
        <end position="453"/>
    </location>
</feature>
<keyword evidence="9" id="KW-0812">Transmembrane</keyword>
<evidence type="ECO:0000256" key="8">
    <source>
        <dbReference type="SAM" id="Coils"/>
    </source>
</evidence>
<dbReference type="SUPFAM" id="SSF55785">
    <property type="entry name" value="PYP-like sensor domain (PAS domain)"/>
    <property type="match status" value="1"/>
</dbReference>
<dbReference type="KEGG" id="echi:FKX85_20515"/>
<keyword evidence="13" id="KW-1185">Reference proteome</keyword>
<dbReference type="Pfam" id="PF02518">
    <property type="entry name" value="HATPase_c"/>
    <property type="match status" value="1"/>
</dbReference>
<organism evidence="12 13">
    <name type="scientific">Echinicola soli</name>
    <dbReference type="NCBI Taxonomy" id="2591634"/>
    <lineage>
        <taxon>Bacteria</taxon>
        <taxon>Pseudomonadati</taxon>
        <taxon>Bacteroidota</taxon>
        <taxon>Cytophagia</taxon>
        <taxon>Cytophagales</taxon>
        <taxon>Cyclobacteriaceae</taxon>
        <taxon>Echinicola</taxon>
    </lineage>
</organism>
<protein>
    <recommendedName>
        <fullName evidence="2">histidine kinase</fullName>
        <ecNumber evidence="2">2.7.13.3</ecNumber>
    </recommendedName>
</protein>
<dbReference type="InterPro" id="IPR000014">
    <property type="entry name" value="PAS"/>
</dbReference>
<proteinExistence type="predicted"/>